<name>A0ABN1WPV7_9ACTN</name>
<dbReference type="PRINTS" id="PR00040">
    <property type="entry name" value="HTHMERR"/>
</dbReference>
<dbReference type="InterPro" id="IPR047057">
    <property type="entry name" value="MerR_fam"/>
</dbReference>
<feature type="domain" description="HTH merR-type" evidence="2">
    <location>
        <begin position="1"/>
        <end position="70"/>
    </location>
</feature>
<dbReference type="InterPro" id="IPR000551">
    <property type="entry name" value="MerR-type_HTH_dom"/>
</dbReference>
<dbReference type="Pfam" id="PF13411">
    <property type="entry name" value="MerR_1"/>
    <property type="match status" value="1"/>
</dbReference>
<dbReference type="PANTHER" id="PTHR30204:SF98">
    <property type="entry name" value="HTH-TYPE TRANSCRIPTIONAL REGULATOR ADHR"/>
    <property type="match status" value="1"/>
</dbReference>
<dbReference type="PANTHER" id="PTHR30204">
    <property type="entry name" value="REDOX-CYCLING DRUG-SENSING TRANSCRIPTIONAL ACTIVATOR SOXR"/>
    <property type="match status" value="1"/>
</dbReference>
<comment type="caution">
    <text evidence="3">The sequence shown here is derived from an EMBL/GenBank/DDBJ whole genome shotgun (WGS) entry which is preliminary data.</text>
</comment>
<dbReference type="Proteomes" id="UP001500037">
    <property type="component" value="Unassembled WGS sequence"/>
</dbReference>
<accession>A0ABN1WPV7</accession>
<dbReference type="RefSeq" id="WP_344444447.1">
    <property type="nucleotide sequence ID" value="NZ_BAAALF010000114.1"/>
</dbReference>
<dbReference type="EMBL" id="BAAALF010000114">
    <property type="protein sequence ID" value="GAA1255345.1"/>
    <property type="molecule type" value="Genomic_DNA"/>
</dbReference>
<keyword evidence="1" id="KW-0238">DNA-binding</keyword>
<evidence type="ECO:0000313" key="4">
    <source>
        <dbReference type="Proteomes" id="UP001500037"/>
    </source>
</evidence>
<gene>
    <name evidence="3" type="ORF">GCM10009665_52340</name>
</gene>
<dbReference type="SMART" id="SM00422">
    <property type="entry name" value="HTH_MERR"/>
    <property type="match status" value="1"/>
</dbReference>
<dbReference type="CDD" id="cd04780">
    <property type="entry name" value="HTH_MerR-like_sg5"/>
    <property type="match status" value="1"/>
</dbReference>
<sequence>MRIGELSRRTGVPVPTIKFYLREGLLPSGELTSHNQAQYGESHLHRLKLVRAMTEVGKLSVAAARDVLATIDEPGLSLHKVLGTAQIAVTPQVAPGTDEAWQQAEQLVTELIGRLGWEVPPVYPARQALEQLVVTIRDLGQDDLLDLLDDYAAAARQLAAAEVGLIGRREGLDSRIEGVVLGTVLGDALIGALRRLAQLDTSRQIFDADAATP</sequence>
<keyword evidence="4" id="KW-1185">Reference proteome</keyword>
<protein>
    <submittedName>
        <fullName evidence="3">MerR family transcriptional regulator</fullName>
    </submittedName>
</protein>
<evidence type="ECO:0000259" key="2">
    <source>
        <dbReference type="PROSITE" id="PS50937"/>
    </source>
</evidence>
<reference evidence="3 4" key="1">
    <citation type="journal article" date="2019" name="Int. J. Syst. Evol. Microbiol.">
        <title>The Global Catalogue of Microorganisms (GCM) 10K type strain sequencing project: providing services to taxonomists for standard genome sequencing and annotation.</title>
        <authorList>
            <consortium name="The Broad Institute Genomics Platform"/>
            <consortium name="The Broad Institute Genome Sequencing Center for Infectious Disease"/>
            <person name="Wu L."/>
            <person name="Ma J."/>
        </authorList>
    </citation>
    <scope>NUCLEOTIDE SEQUENCE [LARGE SCALE GENOMIC DNA]</scope>
    <source>
        <strain evidence="3 4">JCM 13004</strain>
    </source>
</reference>
<dbReference type="InterPro" id="IPR009061">
    <property type="entry name" value="DNA-bd_dom_put_sf"/>
</dbReference>
<organism evidence="3 4">
    <name type="scientific">Kitasatospora nipponensis</name>
    <dbReference type="NCBI Taxonomy" id="258049"/>
    <lineage>
        <taxon>Bacteria</taxon>
        <taxon>Bacillati</taxon>
        <taxon>Actinomycetota</taxon>
        <taxon>Actinomycetes</taxon>
        <taxon>Kitasatosporales</taxon>
        <taxon>Streptomycetaceae</taxon>
        <taxon>Kitasatospora</taxon>
    </lineage>
</organism>
<dbReference type="Gene3D" id="1.10.1660.10">
    <property type="match status" value="1"/>
</dbReference>
<dbReference type="PROSITE" id="PS50937">
    <property type="entry name" value="HTH_MERR_2"/>
    <property type="match status" value="1"/>
</dbReference>
<proteinExistence type="predicted"/>
<dbReference type="SUPFAM" id="SSF46955">
    <property type="entry name" value="Putative DNA-binding domain"/>
    <property type="match status" value="1"/>
</dbReference>
<evidence type="ECO:0000256" key="1">
    <source>
        <dbReference type="ARBA" id="ARBA00023125"/>
    </source>
</evidence>
<evidence type="ECO:0000313" key="3">
    <source>
        <dbReference type="EMBL" id="GAA1255345.1"/>
    </source>
</evidence>